<sequence length="340" mass="38561">MARPRLKNRDLPPRMYRKNGAYYYVTKANKWIRLSADLGEAKRRWVELEAPCRMPSQGMAAVFNRYAVEVLPTKAAKTRMDQERQMKLLEAAFGDFRPDEIKPVHVAQYLDYRAGKGAAVAGNREKALLSHVFTMAMRWGIVESNPCRGVTRNKELPRDRYVDDDELDRFISFARELRHGMLTEREDGVRKATNKDYGNTLRTGKVVASALEIAYLAAQRRQDVLRLSLDAISDDGLLVRQLKTRNSRPVTVLIGWAPKLMAAVAEAKKLPRPSGSRYLFVSSRTGKPYTDSGFNALVQKIMRAREAAGNRRFHFHDLRAKGATDLLEQVWCGEVNCTGG</sequence>
<feature type="domain" description="Tyr recombinase" evidence="3">
    <location>
        <begin position="176"/>
        <end position="340"/>
    </location>
</feature>
<dbReference type="Gene3D" id="1.10.443.10">
    <property type="entry name" value="Intergrase catalytic core"/>
    <property type="match status" value="1"/>
</dbReference>
<dbReference type="Gene3D" id="3.30.160.60">
    <property type="entry name" value="Classic Zinc Finger"/>
    <property type="match status" value="1"/>
</dbReference>
<dbReference type="AlphaFoldDB" id="A0A844GBT8"/>
<evidence type="ECO:0000259" key="3">
    <source>
        <dbReference type="PROSITE" id="PS51898"/>
    </source>
</evidence>
<dbReference type="GO" id="GO:0003677">
    <property type="term" value="F:DNA binding"/>
    <property type="evidence" value="ECO:0007669"/>
    <property type="project" value="UniProtKB-KW"/>
</dbReference>
<organism evidence="4 5">
    <name type="scientific">Paludibacterium denitrificans</name>
    <dbReference type="NCBI Taxonomy" id="2675226"/>
    <lineage>
        <taxon>Bacteria</taxon>
        <taxon>Pseudomonadati</taxon>
        <taxon>Pseudomonadota</taxon>
        <taxon>Betaproteobacteria</taxon>
        <taxon>Neisseriales</taxon>
        <taxon>Chromobacteriaceae</taxon>
        <taxon>Paludibacterium</taxon>
    </lineage>
</organism>
<dbReference type="GO" id="GO:0006310">
    <property type="term" value="P:DNA recombination"/>
    <property type="evidence" value="ECO:0007669"/>
    <property type="project" value="UniProtKB-KW"/>
</dbReference>
<proteinExistence type="predicted"/>
<dbReference type="InterPro" id="IPR002104">
    <property type="entry name" value="Integrase_catalytic"/>
</dbReference>
<keyword evidence="1" id="KW-0238">DNA-binding</keyword>
<evidence type="ECO:0000256" key="2">
    <source>
        <dbReference type="ARBA" id="ARBA00023172"/>
    </source>
</evidence>
<dbReference type="InterPro" id="IPR010998">
    <property type="entry name" value="Integrase_recombinase_N"/>
</dbReference>
<dbReference type="PROSITE" id="PS51898">
    <property type="entry name" value="TYR_RECOMBINASE"/>
    <property type="match status" value="1"/>
</dbReference>
<dbReference type="InterPro" id="IPR013762">
    <property type="entry name" value="Integrase-like_cat_sf"/>
</dbReference>
<dbReference type="Proteomes" id="UP000446658">
    <property type="component" value="Unassembled WGS sequence"/>
</dbReference>
<reference evidence="4 5" key="1">
    <citation type="submission" date="2019-11" db="EMBL/GenBank/DDBJ databases">
        <title>Draft genome sequence of Paludibacterium sp. dN18-1.</title>
        <authorList>
            <person name="Im W.-T."/>
        </authorList>
    </citation>
    <scope>NUCLEOTIDE SEQUENCE [LARGE SCALE GENOMIC DNA]</scope>
    <source>
        <strain evidence="5">dN 18-1</strain>
    </source>
</reference>
<dbReference type="EMBL" id="WLYX01000001">
    <property type="protein sequence ID" value="MTD33986.1"/>
    <property type="molecule type" value="Genomic_DNA"/>
</dbReference>
<evidence type="ECO:0000256" key="1">
    <source>
        <dbReference type="ARBA" id="ARBA00023125"/>
    </source>
</evidence>
<accession>A0A844GBT8</accession>
<evidence type="ECO:0000313" key="4">
    <source>
        <dbReference type="EMBL" id="MTD33986.1"/>
    </source>
</evidence>
<protein>
    <submittedName>
        <fullName evidence="4">Tyrosine-type recombinase/integrase</fullName>
    </submittedName>
</protein>
<gene>
    <name evidence="4" type="ORF">GKE73_16235</name>
</gene>
<dbReference type="GO" id="GO:0015074">
    <property type="term" value="P:DNA integration"/>
    <property type="evidence" value="ECO:0007669"/>
    <property type="project" value="InterPro"/>
</dbReference>
<keyword evidence="5" id="KW-1185">Reference proteome</keyword>
<evidence type="ECO:0000313" key="5">
    <source>
        <dbReference type="Proteomes" id="UP000446658"/>
    </source>
</evidence>
<dbReference type="Gene3D" id="1.10.150.130">
    <property type="match status" value="1"/>
</dbReference>
<dbReference type="SUPFAM" id="SSF56349">
    <property type="entry name" value="DNA breaking-rejoining enzymes"/>
    <property type="match status" value="1"/>
</dbReference>
<dbReference type="InterPro" id="IPR011010">
    <property type="entry name" value="DNA_brk_join_enz"/>
</dbReference>
<comment type="caution">
    <text evidence="4">The sequence shown here is derived from an EMBL/GenBank/DDBJ whole genome shotgun (WGS) entry which is preliminary data.</text>
</comment>
<dbReference type="RefSeq" id="WP_230371171.1">
    <property type="nucleotide sequence ID" value="NZ_WLYX01000001.1"/>
</dbReference>
<name>A0A844GBT8_9NEIS</name>
<dbReference type="Pfam" id="PF00589">
    <property type="entry name" value="Phage_integrase"/>
    <property type="match status" value="1"/>
</dbReference>
<keyword evidence="2" id="KW-0233">DNA recombination</keyword>